<dbReference type="Ensembl" id="ENSENLT00000044094.1">
    <property type="protein sequence ID" value="ENSENLP00000042999.1"/>
    <property type="gene ID" value="ENSENLG00000018372.1"/>
</dbReference>
<evidence type="ECO:0000313" key="9">
    <source>
        <dbReference type="Proteomes" id="UP000472264"/>
    </source>
</evidence>
<gene>
    <name evidence="8" type="primary">tex10</name>
</gene>
<protein>
    <recommendedName>
        <fullName evidence="10">Pre-rRNA-processing protein Ipi1 N-terminal domain-containing protein</fullName>
    </recommendedName>
</protein>
<evidence type="ECO:0000256" key="2">
    <source>
        <dbReference type="ARBA" id="ARBA00004642"/>
    </source>
</evidence>
<dbReference type="Pfam" id="PF25781">
    <property type="entry name" value="TPR_TEX10"/>
    <property type="match status" value="1"/>
</dbReference>
<accession>A0A665WFY9</accession>
<feature type="compositionally biased region" description="Basic residues" evidence="5">
    <location>
        <begin position="15"/>
        <end position="24"/>
    </location>
</feature>
<dbReference type="FunCoup" id="A0A665WFY9">
    <property type="interactions" value="1058"/>
</dbReference>
<name>A0A665WFY9_ECHNA</name>
<evidence type="ECO:0008006" key="10">
    <source>
        <dbReference type="Google" id="ProtNLM"/>
    </source>
</evidence>
<dbReference type="Proteomes" id="UP000472264">
    <property type="component" value="Chromosome 6"/>
</dbReference>
<dbReference type="GeneID" id="115045112"/>
<dbReference type="OMA" id="WKLHANN"/>
<dbReference type="PANTHER" id="PTHR16056">
    <property type="entry name" value="REGULATOR OF MICROTUBULE DYNAMICS PROTEIN"/>
    <property type="match status" value="1"/>
</dbReference>
<dbReference type="InterPro" id="IPR016024">
    <property type="entry name" value="ARM-type_fold"/>
</dbReference>
<dbReference type="GO" id="GO:0005730">
    <property type="term" value="C:nucleolus"/>
    <property type="evidence" value="ECO:0007669"/>
    <property type="project" value="UniProtKB-SubCell"/>
</dbReference>
<evidence type="ECO:0000313" key="8">
    <source>
        <dbReference type="Ensembl" id="ENSENLP00000042999.1"/>
    </source>
</evidence>
<sequence>MKAKKKKRQDDFQKVKLKVGKKKPKADNATNTNFRTKGIHLSEQLKRDTSGPTTHRQLGINDLLSQLHHYNANVKHSALLGLKELLSLTPSLLEQHLSRLLSEVAAVFTDKDGNVRVAATRVLRFIAQCVPAERVAPFFPLLSAHLSCAMTHIETAIQEDSMKYLDVLLEHYPALLAARPAVLLTNFLELISHRQNSGGAKKAQEVKGTNWALSVSIDRTVTSQQWRLSVLLRLGRFLQAVVEERPVEEGDMSVATEGVFGSTGEGRLKPLFLNWEELTYSKAGVKVYEHSGAKPTPRSSYRLRPEVAPGGAVGENLDSAEAVQSFAATLVPLLLEVWVEASASDSSWNSTDSAHLLTPDAMSVMFQVLSILQLLRKLAPQQEQQESLDAWFRKEYLGDFKQHFMKNFPYGTQDTPKHKKKVDLKRSKQSAAVSAPAVEPLALNITLCQVMVSLGQRQGLSRETDGDWLTLLRTFVRDTLSTGVKLSYRQLHMLLGTVWKMVLTQRSKTLTEDLLAAVYVYYKQKNLTLQTRSLLLSFYSKLYLQEQGHTHLARSKVLCRWLASLPVQLSQLGHRNPFLSERLILSIQAAAARGNKDLLNSLQTQACRLYDPQEGVVVLLPVESQQRMVQLLYFLPKMSQPLLANLSCCCTAGRISAGLAASLIRIIHLRSSLSGWSVGSQEVALQDVDYISFLFSTLTGFSSDKLASLQEAGDESALPCSPLSPLSLYPTPLEQFTHHWDIVEEVCHCLETLGSKSQCFDILQNGICKYLTKLAVVPDSMAAGLLRAVSRLLDLSVLPIEPVLRFLSQCCLSLLALLITLQQEAPTETNHKREAIWGACILALSTVPRLLRMVLQLLRVGDLSEEELPQLGQVLSMLLQHTPLHNQLLANTALLQEIIQHLTRYSRTATREQWLTDLLYCYSLTVSHGSSSHRGNMGLQDMY</sequence>
<evidence type="ECO:0000256" key="3">
    <source>
        <dbReference type="ARBA" id="ARBA00006427"/>
    </source>
</evidence>
<organism evidence="8 9">
    <name type="scientific">Echeneis naucrates</name>
    <name type="common">Live sharksucker</name>
    <dbReference type="NCBI Taxonomy" id="173247"/>
    <lineage>
        <taxon>Eukaryota</taxon>
        <taxon>Metazoa</taxon>
        <taxon>Chordata</taxon>
        <taxon>Craniata</taxon>
        <taxon>Vertebrata</taxon>
        <taxon>Euteleostomi</taxon>
        <taxon>Actinopterygii</taxon>
        <taxon>Neopterygii</taxon>
        <taxon>Teleostei</taxon>
        <taxon>Neoteleostei</taxon>
        <taxon>Acanthomorphata</taxon>
        <taxon>Carangaria</taxon>
        <taxon>Carangiformes</taxon>
        <taxon>Echeneidae</taxon>
        <taxon>Echeneis</taxon>
    </lineage>
</organism>
<reference evidence="8" key="1">
    <citation type="submission" date="2021-04" db="EMBL/GenBank/DDBJ databases">
        <authorList>
            <consortium name="Wellcome Sanger Institute Data Sharing"/>
        </authorList>
    </citation>
    <scope>NUCLEOTIDE SEQUENCE [LARGE SCALE GENOMIC DNA]</scope>
</reference>
<reference evidence="8" key="3">
    <citation type="submission" date="2025-09" db="UniProtKB">
        <authorList>
            <consortium name="Ensembl"/>
        </authorList>
    </citation>
    <scope>IDENTIFICATION</scope>
</reference>
<dbReference type="InParanoid" id="A0A665WFY9"/>
<feature type="domain" description="TEX10-like TPR repeats" evidence="7">
    <location>
        <begin position="557"/>
        <end position="926"/>
    </location>
</feature>
<evidence type="ECO:0000256" key="4">
    <source>
        <dbReference type="ARBA" id="ARBA00023242"/>
    </source>
</evidence>
<keyword evidence="4" id="KW-0539">Nucleus</keyword>
<dbReference type="Gene3D" id="1.25.10.10">
    <property type="entry name" value="Leucine-rich Repeat Variant"/>
    <property type="match status" value="1"/>
</dbReference>
<evidence type="ECO:0000256" key="1">
    <source>
        <dbReference type="ARBA" id="ARBA00004604"/>
    </source>
</evidence>
<evidence type="ECO:0000259" key="7">
    <source>
        <dbReference type="Pfam" id="PF25781"/>
    </source>
</evidence>
<dbReference type="RefSeq" id="XP_029360486.1">
    <property type="nucleotide sequence ID" value="XM_029504626.1"/>
</dbReference>
<dbReference type="FunFam" id="1.25.10.10:FF:000164">
    <property type="entry name" value="Testis-expressed sequence 10 protein"/>
    <property type="match status" value="1"/>
</dbReference>
<reference evidence="8" key="2">
    <citation type="submission" date="2025-08" db="UniProtKB">
        <authorList>
            <consortium name="Ensembl"/>
        </authorList>
    </citation>
    <scope>IDENTIFICATION</scope>
</reference>
<evidence type="ECO:0000259" key="6">
    <source>
        <dbReference type="Pfam" id="PF12333"/>
    </source>
</evidence>
<dbReference type="InterPro" id="IPR011989">
    <property type="entry name" value="ARM-like"/>
</dbReference>
<dbReference type="InterPro" id="IPR024679">
    <property type="entry name" value="Ipi1_N"/>
</dbReference>
<dbReference type="AlphaFoldDB" id="A0A665WFY9"/>
<feature type="region of interest" description="Disordered" evidence="5">
    <location>
        <begin position="1"/>
        <end position="32"/>
    </location>
</feature>
<dbReference type="SUPFAM" id="SSF48371">
    <property type="entry name" value="ARM repeat"/>
    <property type="match status" value="1"/>
</dbReference>
<keyword evidence="9" id="KW-1185">Reference proteome</keyword>
<dbReference type="CTD" id="54881"/>
<evidence type="ECO:0000256" key="5">
    <source>
        <dbReference type="SAM" id="MobiDB-lite"/>
    </source>
</evidence>
<comment type="similarity">
    <text evidence="3">Belongs to the IPI1/TEX10 family.</text>
</comment>
<dbReference type="GO" id="GO:0071339">
    <property type="term" value="C:MLL1 complex"/>
    <property type="evidence" value="ECO:0007669"/>
    <property type="project" value="TreeGrafter"/>
</dbReference>
<dbReference type="PANTHER" id="PTHR16056:SF2">
    <property type="entry name" value="TESTIS-EXPRESSED PROTEIN 10"/>
    <property type="match status" value="1"/>
</dbReference>
<dbReference type="InterPro" id="IPR057949">
    <property type="entry name" value="TPR_TEX10"/>
</dbReference>
<dbReference type="Pfam" id="PF12333">
    <property type="entry name" value="Ipi1_N"/>
    <property type="match status" value="1"/>
</dbReference>
<proteinExistence type="inferred from homology"/>
<dbReference type="RefSeq" id="XP_029360487.1">
    <property type="nucleotide sequence ID" value="XM_029504627.1"/>
</dbReference>
<comment type="subcellular location">
    <subcellularLocation>
        <location evidence="1">Nucleus</location>
        <location evidence="1">Nucleolus</location>
    </subcellularLocation>
    <subcellularLocation>
        <location evidence="2">Nucleus</location>
        <location evidence="2">Nucleoplasm</location>
    </subcellularLocation>
</comment>
<dbReference type="OrthoDB" id="361362at2759"/>
<feature type="domain" description="Pre-rRNA-processing protein Ipi1 N-terminal" evidence="6">
    <location>
        <begin position="134"/>
        <end position="238"/>
    </location>
</feature>